<comment type="caution">
    <text evidence="5">The sequence shown here is derived from an EMBL/GenBank/DDBJ whole genome shotgun (WGS) entry which is preliminary data.</text>
</comment>
<dbReference type="PANTHER" id="PTHR14742:SF0">
    <property type="entry name" value="RIBONUCLEASE P PROTEIN SUBUNIT P21"/>
    <property type="match status" value="1"/>
</dbReference>
<dbReference type="AlphaFoldDB" id="A0A8J2M729"/>
<keyword evidence="1" id="KW-0819">tRNA processing</keyword>
<gene>
    <name evidence="5" type="ORF">AFUS01_LOCUS43663</name>
</gene>
<dbReference type="GO" id="GO:0005655">
    <property type="term" value="C:nucleolar ribonuclease P complex"/>
    <property type="evidence" value="ECO:0007669"/>
    <property type="project" value="TreeGrafter"/>
</dbReference>
<dbReference type="EMBL" id="CAJVCH010570121">
    <property type="protein sequence ID" value="CAG7834126.1"/>
    <property type="molecule type" value="Genomic_DNA"/>
</dbReference>
<reference evidence="5" key="1">
    <citation type="submission" date="2021-06" db="EMBL/GenBank/DDBJ databases">
        <authorList>
            <person name="Hodson N. C."/>
            <person name="Mongue J. A."/>
            <person name="Jaron S. K."/>
        </authorList>
    </citation>
    <scope>NUCLEOTIDE SEQUENCE</scope>
</reference>
<dbReference type="OrthoDB" id="128536at2759"/>
<evidence type="ECO:0000313" key="6">
    <source>
        <dbReference type="Proteomes" id="UP000708208"/>
    </source>
</evidence>
<dbReference type="PANTHER" id="PTHR14742">
    <property type="entry name" value="RIBONUCLEASE P SUBUNIT P21"/>
    <property type="match status" value="1"/>
</dbReference>
<sequence length="118" mass="13290">MNQSSSNRINFLVQASESVVQSNPELSQYYGRVMTTLAEKSSTKMDITIKRRICKKCLVALVPGVNCTYRIRRKTSKKGHPTQVITCSACSTSQCLILKRNYKLKCETHGKVTMLQAK</sequence>
<accession>A0A8J2M729</accession>
<dbReference type="Proteomes" id="UP000708208">
    <property type="component" value="Unassembled WGS sequence"/>
</dbReference>
<evidence type="ECO:0000256" key="4">
    <source>
        <dbReference type="ARBA" id="ARBA00038402"/>
    </source>
</evidence>
<evidence type="ECO:0000313" key="5">
    <source>
        <dbReference type="EMBL" id="CAG7834126.1"/>
    </source>
</evidence>
<proteinExistence type="inferred from homology"/>
<dbReference type="GO" id="GO:0008033">
    <property type="term" value="P:tRNA processing"/>
    <property type="evidence" value="ECO:0007669"/>
    <property type="project" value="UniProtKB-KW"/>
</dbReference>
<name>A0A8J2M729_9HEXA</name>
<evidence type="ECO:0000256" key="1">
    <source>
        <dbReference type="ARBA" id="ARBA00022694"/>
    </source>
</evidence>
<evidence type="ECO:0000256" key="3">
    <source>
        <dbReference type="ARBA" id="ARBA00022833"/>
    </source>
</evidence>
<dbReference type="GO" id="GO:0046872">
    <property type="term" value="F:metal ion binding"/>
    <property type="evidence" value="ECO:0007669"/>
    <property type="project" value="UniProtKB-KW"/>
</dbReference>
<keyword evidence="2" id="KW-0479">Metal-binding</keyword>
<dbReference type="InterPro" id="IPR007175">
    <property type="entry name" value="Rpr2/Snm1/Rpp21"/>
</dbReference>
<keyword evidence="6" id="KW-1185">Reference proteome</keyword>
<comment type="similarity">
    <text evidence="4">Belongs to the eukaryotic/archaeal RNase P protein component 4 family.</text>
</comment>
<dbReference type="Pfam" id="PF04032">
    <property type="entry name" value="Rpr2"/>
    <property type="match status" value="1"/>
</dbReference>
<protein>
    <submittedName>
        <fullName evidence="5">Uncharacterized protein</fullName>
    </submittedName>
</protein>
<keyword evidence="3" id="KW-0862">Zinc</keyword>
<evidence type="ECO:0000256" key="2">
    <source>
        <dbReference type="ARBA" id="ARBA00022723"/>
    </source>
</evidence>
<organism evidence="5 6">
    <name type="scientific">Allacma fusca</name>
    <dbReference type="NCBI Taxonomy" id="39272"/>
    <lineage>
        <taxon>Eukaryota</taxon>
        <taxon>Metazoa</taxon>
        <taxon>Ecdysozoa</taxon>
        <taxon>Arthropoda</taxon>
        <taxon>Hexapoda</taxon>
        <taxon>Collembola</taxon>
        <taxon>Symphypleona</taxon>
        <taxon>Sminthuridae</taxon>
        <taxon>Allacma</taxon>
    </lineage>
</organism>